<reference evidence="9" key="1">
    <citation type="submission" date="2009-04" db="EMBL/GenBank/DDBJ databases">
        <title>Unconventional myosin having tubby-like domain from brown algae.</title>
        <authorList>
            <person name="Inoue A."/>
            <person name="Ojima T."/>
        </authorList>
    </citation>
    <scope>NUCLEOTIDE SEQUENCE</scope>
</reference>
<dbReference type="Gene3D" id="1.20.58.530">
    <property type="match status" value="1"/>
</dbReference>
<proteinExistence type="evidence at transcript level"/>
<dbReference type="GO" id="GO:0007015">
    <property type="term" value="P:actin filament organization"/>
    <property type="evidence" value="ECO:0007669"/>
    <property type="project" value="TreeGrafter"/>
</dbReference>
<evidence type="ECO:0000256" key="6">
    <source>
        <dbReference type="PROSITE-ProRule" id="PRU00782"/>
    </source>
</evidence>
<feature type="region of interest" description="Actin-binding" evidence="6">
    <location>
        <begin position="661"/>
        <end position="683"/>
    </location>
</feature>
<dbReference type="Gene3D" id="1.20.120.720">
    <property type="entry name" value="Myosin VI head, motor domain, U50 subdomain"/>
    <property type="match status" value="1"/>
</dbReference>
<dbReference type="PROSITE" id="PS50096">
    <property type="entry name" value="IQ"/>
    <property type="match status" value="1"/>
</dbReference>
<dbReference type="Gene3D" id="1.20.5.4820">
    <property type="match status" value="1"/>
</dbReference>
<dbReference type="SMART" id="SM00242">
    <property type="entry name" value="MYSc"/>
    <property type="match status" value="1"/>
</dbReference>
<dbReference type="SUPFAM" id="SSF54518">
    <property type="entry name" value="Tubby C-terminal domain-like"/>
    <property type="match status" value="1"/>
</dbReference>
<dbReference type="GO" id="GO:0051015">
    <property type="term" value="F:actin filament binding"/>
    <property type="evidence" value="ECO:0007669"/>
    <property type="project" value="TreeGrafter"/>
</dbReference>
<dbReference type="InterPro" id="IPR025659">
    <property type="entry name" value="Tubby-like_C"/>
</dbReference>
<keyword evidence="4 6" id="KW-0505">Motor protein</keyword>
<sequence>MPRIANGGGGPAETMEGMIEGQKVYVPDADIAWAPATVVHALGGSKFEVTVDRPRPGEPSPSVTGPVLIDAAGPGFEGMETLPLQNVETSEGNGVQDMCSLNHLHEPAILYNLRRRFVSLLPYTYTREICIAINPYQWLNIYGKELGKRYKKASKRSDLPPHVYATSAQAYKGLRTYSVNQSILVSGESGAGKTETVKILLNHLADIAGAHANDRTIEKVITSNPLLESFGNAKTLRNDNSSRFGKFTELQMDDRCRLSGSQSNTYLLEKVRVVSHARGERTYHIFYQLLAAPEKEKKRFGLDGRNSSHFRYTNMGGDREGVIEGMSDGDRFVQTKKALDVIGMSEKEVSELLSAVSGVLHLGQIAFEEKGSDSGVHGCEAREAGMLKAPAHMLGVTAAELGQHLTHRTVQVEGKTIDVPLPPAGATDSLDGLAKEIYCRVFDWLVAKINDSTRCAKGAVKGTIDLLDIFGFETFEHNSFEQFCINYANEKLQQKFTQDVFKNVQVEYQDEGIPWSHIDFQDNAAVLGMIEEPRRGLLSLLDEECMLPQGTDEAFASKAFKAYKDHENFDKSRFATKLEFTVNHYAGSVVYNTGGFVEKNRDQLQSDLVTMLSTSKNGVLGDCFGSNGIGSSGDDDPAGNGRQRKGSLMQESLGSKFKRQLHSLMAAIQRTEVQYVRCIKPNANKSKDELDCSMVVEQLRCAGVVEAIRISRAAYPNRMIFKDFSQRFLVLANSSRRGISKSKGKEKDAAAFARRSPSGQCKHILDRLLGSKKDAKCCLGNTKVYFRAGVLEQLEESRGKFVRVKVVTVQRVLMGNAKRRPYLRLRNAAVIVQKMFRGARGRLVAKQARAEKVERERREKERRDREEDAKRMVALKKLDEERRRKEEEDKKKEKAAKKRGAGGSLMGKFISGGGKKDRAAGYGGEDHEDSPTNGAAMVGIMDDDDDSEDEGVPIVGTWNRKTMGGGGTSTFSRFYSGHAGGSAEDDEDEAGAGDEGGKSVGRYNPLFHNAQKGWEKGEKNFGMRVSHRGGEGEDAPGSPRTTRRMHFLEFNPKALEGFMRVDMRGFLTNPVPRKGGTVKCFIRREKHELVRGLSKFIGGNEVYKLYMEGKGDFPDRYLMTARKKGGASASQFVISMDDGEDGSEDSHIVGRLKATTRTSEEFQVFSPTVSGAPDDRAVVREREVAAVHYSADKMDPHGRYDGPRKMRVVLGNMHGNNSQVEVDTSLLHRMLRGSLDSLEEPCLVNRNPRWNAKVQAFVLNFHGRVTQASVKNFQLVVQGDATEQITLQFGRTHTNEFTMDFCHPLSPLQALAITLTSFDCK</sequence>
<accession>C9K4U6</accession>
<feature type="binding site" evidence="6">
    <location>
        <begin position="187"/>
        <end position="194"/>
    </location>
    <ligand>
        <name>ATP</name>
        <dbReference type="ChEBI" id="CHEBI:30616"/>
    </ligand>
</feature>
<keyword evidence="3 6" id="KW-0518">Myosin</keyword>
<dbReference type="Gene3D" id="3.40.850.10">
    <property type="entry name" value="Kinesin motor domain"/>
    <property type="match status" value="1"/>
</dbReference>
<dbReference type="SMR" id="C9K4U6"/>
<dbReference type="GO" id="GO:0016459">
    <property type="term" value="C:myosin complex"/>
    <property type="evidence" value="ECO:0007669"/>
    <property type="project" value="UniProtKB-KW"/>
</dbReference>
<dbReference type="PANTHER" id="PTHR13140:SF706">
    <property type="entry name" value="DILUTE CLASS UNCONVENTIONAL MYOSIN, ISOFORM C"/>
    <property type="match status" value="1"/>
</dbReference>
<dbReference type="Gene3D" id="1.10.10.820">
    <property type="match status" value="1"/>
</dbReference>
<dbReference type="InterPro" id="IPR027417">
    <property type="entry name" value="P-loop_NTPase"/>
</dbReference>
<dbReference type="PROSITE" id="PS01200">
    <property type="entry name" value="TUB_1"/>
    <property type="match status" value="1"/>
</dbReference>
<keyword evidence="5 6" id="KW-0009">Actin-binding</keyword>
<feature type="region of interest" description="Disordered" evidence="7">
    <location>
        <begin position="976"/>
        <end position="1003"/>
    </location>
</feature>
<dbReference type="CDD" id="cd00124">
    <property type="entry name" value="MYSc"/>
    <property type="match status" value="1"/>
</dbReference>
<dbReference type="PANTHER" id="PTHR13140">
    <property type="entry name" value="MYOSIN"/>
    <property type="match status" value="1"/>
</dbReference>
<dbReference type="GO" id="GO:0005524">
    <property type="term" value="F:ATP binding"/>
    <property type="evidence" value="ECO:0007669"/>
    <property type="project" value="UniProtKB-UniRule"/>
</dbReference>
<evidence type="ECO:0000313" key="9">
    <source>
        <dbReference type="EMBL" id="BAI44326.1"/>
    </source>
</evidence>
<comment type="similarity">
    <text evidence="6">Belongs to the TRAFAC class myosin-kinesin ATPase superfamily. Myosin family.</text>
</comment>
<feature type="region of interest" description="Disordered" evidence="7">
    <location>
        <begin position="846"/>
        <end position="933"/>
    </location>
</feature>
<dbReference type="EMBL" id="AB495024">
    <property type="protein sequence ID" value="BAI44326.1"/>
    <property type="molecule type" value="mRNA"/>
</dbReference>
<dbReference type="PRINTS" id="PR00193">
    <property type="entry name" value="MYOSINHEAVY"/>
</dbReference>
<keyword evidence="1 6" id="KW-0547">Nucleotide-binding</keyword>
<keyword evidence="2 6" id="KW-0067">ATP-binding</keyword>
<dbReference type="FunFam" id="1.10.10.820:FF:000001">
    <property type="entry name" value="Myosin heavy chain"/>
    <property type="match status" value="1"/>
</dbReference>
<evidence type="ECO:0000256" key="3">
    <source>
        <dbReference type="ARBA" id="ARBA00023123"/>
    </source>
</evidence>
<dbReference type="PROSITE" id="PS51456">
    <property type="entry name" value="MYOSIN_MOTOR"/>
    <property type="match status" value="1"/>
</dbReference>
<feature type="compositionally biased region" description="Acidic residues" evidence="7">
    <location>
        <begin position="983"/>
        <end position="992"/>
    </location>
</feature>
<dbReference type="InterPro" id="IPR018066">
    <property type="entry name" value="Tubby_C_CS"/>
</dbReference>
<evidence type="ECO:0000259" key="8">
    <source>
        <dbReference type="PROSITE" id="PS51456"/>
    </source>
</evidence>
<protein>
    <submittedName>
        <fullName evidence="9">Unconventional myosin</fullName>
    </submittedName>
</protein>
<evidence type="ECO:0000256" key="7">
    <source>
        <dbReference type="SAM" id="MobiDB-lite"/>
    </source>
</evidence>
<dbReference type="SUPFAM" id="SSF52540">
    <property type="entry name" value="P-loop containing nucleoside triphosphate hydrolases"/>
    <property type="match status" value="1"/>
</dbReference>
<name>C9K4U6_SACJA</name>
<evidence type="ECO:0000256" key="2">
    <source>
        <dbReference type="ARBA" id="ARBA00022840"/>
    </source>
</evidence>
<evidence type="ECO:0000256" key="4">
    <source>
        <dbReference type="ARBA" id="ARBA00023175"/>
    </source>
</evidence>
<feature type="compositionally biased region" description="Basic and acidic residues" evidence="7">
    <location>
        <begin position="848"/>
        <end position="892"/>
    </location>
</feature>
<dbReference type="Pfam" id="PF01167">
    <property type="entry name" value="Tub"/>
    <property type="match status" value="1"/>
</dbReference>
<gene>
    <name evidence="9" type="primary">myo</name>
</gene>
<evidence type="ECO:0000256" key="5">
    <source>
        <dbReference type="ARBA" id="ARBA00023203"/>
    </source>
</evidence>
<organism evidence="9">
    <name type="scientific">Saccharina japonica</name>
    <name type="common">Sweet kelp</name>
    <name type="synonym">Laminaria japonica</name>
    <dbReference type="NCBI Taxonomy" id="88149"/>
    <lineage>
        <taxon>Eukaryota</taxon>
        <taxon>Sar</taxon>
        <taxon>Stramenopiles</taxon>
        <taxon>Ochrophyta</taxon>
        <taxon>PX clade</taxon>
        <taxon>Phaeophyceae</taxon>
        <taxon>Laminariales</taxon>
        <taxon>Laminariaceae</taxon>
        <taxon>Saccharina</taxon>
    </lineage>
</organism>
<dbReference type="GO" id="GO:0000146">
    <property type="term" value="F:microfilament motor activity"/>
    <property type="evidence" value="ECO:0007669"/>
    <property type="project" value="TreeGrafter"/>
</dbReference>
<dbReference type="GO" id="GO:0016020">
    <property type="term" value="C:membrane"/>
    <property type="evidence" value="ECO:0007669"/>
    <property type="project" value="TreeGrafter"/>
</dbReference>
<dbReference type="Pfam" id="PF00063">
    <property type="entry name" value="Myosin_head"/>
    <property type="match status" value="1"/>
</dbReference>
<evidence type="ECO:0000256" key="1">
    <source>
        <dbReference type="ARBA" id="ARBA00022741"/>
    </source>
</evidence>
<dbReference type="GO" id="GO:0005737">
    <property type="term" value="C:cytoplasm"/>
    <property type="evidence" value="ECO:0007669"/>
    <property type="project" value="TreeGrafter"/>
</dbReference>
<feature type="compositionally biased region" description="Gly residues" evidence="7">
    <location>
        <begin position="901"/>
        <end position="913"/>
    </location>
</feature>
<feature type="domain" description="Myosin motor" evidence="8">
    <location>
        <begin position="93"/>
        <end position="799"/>
    </location>
</feature>
<dbReference type="InterPro" id="IPR036961">
    <property type="entry name" value="Kinesin_motor_dom_sf"/>
</dbReference>
<dbReference type="InterPro" id="IPR001609">
    <property type="entry name" value="Myosin_head_motor_dom-like"/>
</dbReference>
<dbReference type="InterPro" id="IPR000007">
    <property type="entry name" value="Tubby_C"/>
</dbReference>
<dbReference type="Gene3D" id="3.20.90.10">
    <property type="entry name" value="Tubby Protein, Chain A"/>
    <property type="match status" value="1"/>
</dbReference>